<protein>
    <recommendedName>
        <fullName evidence="12">Proline--tRNA ligase</fullName>
        <ecNumber evidence="12">6.1.1.15</ecNumber>
    </recommendedName>
    <alternativeName>
        <fullName evidence="12">Prolyl-tRNA synthetase</fullName>
        <shortName evidence="12">ProRS</shortName>
    </alternativeName>
</protein>
<dbReference type="Gene3D" id="3.30.930.10">
    <property type="entry name" value="Bira Bifunctional Protein, Domain 2"/>
    <property type="match status" value="2"/>
</dbReference>
<keyword evidence="3 12" id="KW-0963">Cytoplasm</keyword>
<dbReference type="GO" id="GO:0006433">
    <property type="term" value="P:prolyl-tRNA aminoacylation"/>
    <property type="evidence" value="ECO:0007669"/>
    <property type="project" value="UniProtKB-UniRule"/>
</dbReference>
<dbReference type="InterPro" id="IPR050062">
    <property type="entry name" value="Pro-tRNA_synthetase"/>
</dbReference>
<dbReference type="Pfam" id="PF03129">
    <property type="entry name" value="HGTP_anticodon"/>
    <property type="match status" value="1"/>
</dbReference>
<dbReference type="HAMAP" id="MF_01569">
    <property type="entry name" value="Pro_tRNA_synth_type1"/>
    <property type="match status" value="1"/>
</dbReference>
<feature type="domain" description="Aminoacyl-transfer RNA synthetases class-II family profile" evidence="13">
    <location>
        <begin position="33"/>
        <end position="480"/>
    </location>
</feature>
<dbReference type="OrthoDB" id="9809052at2"/>
<evidence type="ECO:0000256" key="7">
    <source>
        <dbReference type="ARBA" id="ARBA00022917"/>
    </source>
</evidence>
<keyword evidence="15" id="KW-1185">Reference proteome</keyword>
<keyword evidence="7 12" id="KW-0648">Protein biosynthesis</keyword>
<dbReference type="SUPFAM" id="SSF55681">
    <property type="entry name" value="Class II aaRS and biotin synthetases"/>
    <property type="match status" value="1"/>
</dbReference>
<dbReference type="InterPro" id="IPR023717">
    <property type="entry name" value="Pro-tRNA-Synthase_IIa_type1"/>
</dbReference>
<name>A0A2N3PJQ9_9HELI</name>
<evidence type="ECO:0000256" key="6">
    <source>
        <dbReference type="ARBA" id="ARBA00022840"/>
    </source>
</evidence>
<dbReference type="Pfam" id="PF04073">
    <property type="entry name" value="tRNA_edit"/>
    <property type="match status" value="1"/>
</dbReference>
<dbReference type="InterPro" id="IPR036621">
    <property type="entry name" value="Anticodon-bd_dom_sf"/>
</dbReference>
<dbReference type="InterPro" id="IPR033730">
    <property type="entry name" value="ProRS_core_prok"/>
</dbReference>
<evidence type="ECO:0000256" key="5">
    <source>
        <dbReference type="ARBA" id="ARBA00022741"/>
    </source>
</evidence>
<sequence length="582" mass="65395">MRFSKIFIPTFKEAPKDVVLKSHEYLIRGGFIQQIGSGIYNFLPLGKRVLDKIKSIVKEEMDNAGANEVTLGFVTPANLWQKSGRFERYGKELLRFNDRKDNAFVLGPTHEEVITELVKANVKSYKQLPLHLYQINLKFRDEMRPRFGLMRAREFIMKDGYSFHSNFEDLKREFDLMEQTYSKIFTRLGLDFRAVFADSGAIGGSGSKEFMVLANSGEDTICVCDTCYYGANLEAATRIKAAPSFQAPQAEFAKFHTPNVASIEALAEFFKIAPFWTLKVVVKKAIFDEGKSALVYFFLRGSDTLNETKALNAVLANELVEASEEEIKEAGLTPGFIGPFALRNLTNSPYIYFDKELQDEKNLICGANELDYHFVGVDLSTFEGLEYKDLVEVQAGDLCPLCGESKGGKLYFTKGIEAGHIFQLGTKYSSAMDATFLDESGKAQPFIMGCYGIGVSRLLSAIIEQHHDKKGMIWTQATAPFDVDIMVSNIKDSAQLEMGEKIYTALNKEGIECLLDDRAERYGAKIADFELIGFPFGIIIGKGLEKGEIELVRRKDLSREVLKVSDFMALIAELKEWISKCH</sequence>
<dbReference type="NCBIfam" id="TIGR00409">
    <property type="entry name" value="proS_fam_II"/>
    <property type="match status" value="1"/>
</dbReference>
<comment type="catalytic activity">
    <reaction evidence="9 12">
        <text>tRNA(Pro) + L-proline + ATP = L-prolyl-tRNA(Pro) + AMP + diphosphate</text>
        <dbReference type="Rhea" id="RHEA:14305"/>
        <dbReference type="Rhea" id="RHEA-COMP:9700"/>
        <dbReference type="Rhea" id="RHEA-COMP:9702"/>
        <dbReference type="ChEBI" id="CHEBI:30616"/>
        <dbReference type="ChEBI" id="CHEBI:33019"/>
        <dbReference type="ChEBI" id="CHEBI:60039"/>
        <dbReference type="ChEBI" id="CHEBI:78442"/>
        <dbReference type="ChEBI" id="CHEBI:78532"/>
        <dbReference type="ChEBI" id="CHEBI:456215"/>
        <dbReference type="EC" id="6.1.1.15"/>
    </reaction>
</comment>
<evidence type="ECO:0000256" key="10">
    <source>
        <dbReference type="ARBA" id="ARBA00053664"/>
    </source>
</evidence>
<organism evidence="14 15">
    <name type="scientific">Helicobacter winghamensis</name>
    <dbReference type="NCBI Taxonomy" id="157268"/>
    <lineage>
        <taxon>Bacteria</taxon>
        <taxon>Pseudomonadati</taxon>
        <taxon>Campylobacterota</taxon>
        <taxon>Epsilonproteobacteria</taxon>
        <taxon>Campylobacterales</taxon>
        <taxon>Helicobacteraceae</taxon>
        <taxon>Helicobacter</taxon>
    </lineage>
</organism>
<dbReference type="InterPro" id="IPR002316">
    <property type="entry name" value="Pro-tRNA-ligase_IIa"/>
</dbReference>
<keyword evidence="4 12" id="KW-0436">Ligase</keyword>
<comment type="function">
    <text evidence="10 12">Catalyzes the attachment of proline to tRNA(Pro) in a two-step reaction: proline is first activated by ATP to form Pro-AMP and then transferred to the acceptor end of tRNA(Pro). As ProRS can inadvertently accommodate and process non-cognate amino acids such as alanine and cysteine, to avoid such errors it has two additional distinct editing activities against alanine. One activity is designated as 'pretransfer' editing and involves the tRNA(Pro)-independent hydrolysis of activated Ala-AMP. The other activity is designated 'posttransfer' editing and involves deacylation of mischarged Ala-tRNA(Pro). The misacylated Cys-tRNA(Pro) is not edited by ProRS.</text>
</comment>
<evidence type="ECO:0000256" key="8">
    <source>
        <dbReference type="ARBA" id="ARBA00023146"/>
    </source>
</evidence>
<dbReference type="InterPro" id="IPR007214">
    <property type="entry name" value="YbaK/aa-tRNA-synth-assoc-dom"/>
</dbReference>
<dbReference type="InterPro" id="IPR004154">
    <property type="entry name" value="Anticodon-bd"/>
</dbReference>
<dbReference type="SUPFAM" id="SSF55826">
    <property type="entry name" value="YbaK/ProRS associated domain"/>
    <property type="match status" value="1"/>
</dbReference>
<reference evidence="14 15" key="1">
    <citation type="submission" date="2016-07" db="EMBL/GenBank/DDBJ databases">
        <title>Detection of Helicobacter winghamensis from caecal content of red fox (Vulpes vulpes).</title>
        <authorList>
            <person name="Zanoni R.G."/>
            <person name="Florio D."/>
            <person name="Caffara M."/>
            <person name="Renzi M."/>
            <person name="Parisi A."/>
            <person name="Pasquali F."/>
            <person name="Manfreda G."/>
        </authorList>
    </citation>
    <scope>NUCLEOTIDE SEQUENCE [LARGE SCALE GENOMIC DNA]</scope>
    <source>
        <strain evidence="14 15">295_13</strain>
    </source>
</reference>
<comment type="caution">
    <text evidence="14">The sequence shown here is derived from an EMBL/GenBank/DDBJ whole genome shotgun (WGS) entry which is preliminary data.</text>
</comment>
<dbReference type="SUPFAM" id="SSF52954">
    <property type="entry name" value="Class II aaRS ABD-related"/>
    <property type="match status" value="1"/>
</dbReference>
<comment type="domain">
    <text evidence="12">Consists of three domains: the N-terminal catalytic domain, the editing domain and the C-terminal anticodon-binding domain.</text>
</comment>
<dbReference type="InterPro" id="IPR045864">
    <property type="entry name" value="aa-tRNA-synth_II/BPL/LPL"/>
</dbReference>
<evidence type="ECO:0000259" key="13">
    <source>
        <dbReference type="PROSITE" id="PS50862"/>
    </source>
</evidence>
<evidence type="ECO:0000256" key="1">
    <source>
        <dbReference type="ARBA" id="ARBA00004496"/>
    </source>
</evidence>
<comment type="subunit">
    <text evidence="2 12">Homodimer.</text>
</comment>
<dbReference type="PROSITE" id="PS50862">
    <property type="entry name" value="AA_TRNA_LIGASE_II"/>
    <property type="match status" value="1"/>
</dbReference>
<dbReference type="PRINTS" id="PR01046">
    <property type="entry name" value="TRNASYNTHPRO"/>
</dbReference>
<dbReference type="GO" id="GO:0005524">
    <property type="term" value="F:ATP binding"/>
    <property type="evidence" value="ECO:0007669"/>
    <property type="project" value="UniProtKB-UniRule"/>
</dbReference>
<evidence type="ECO:0000256" key="2">
    <source>
        <dbReference type="ARBA" id="ARBA00011738"/>
    </source>
</evidence>
<dbReference type="CDD" id="cd00779">
    <property type="entry name" value="ProRS_core_prok"/>
    <property type="match status" value="1"/>
</dbReference>
<dbReference type="FunFam" id="3.30.930.10:FF:000066">
    <property type="entry name" value="Proline--tRNA ligase"/>
    <property type="match status" value="1"/>
</dbReference>
<evidence type="ECO:0000256" key="12">
    <source>
        <dbReference type="HAMAP-Rule" id="MF_01569"/>
    </source>
</evidence>
<evidence type="ECO:0000256" key="3">
    <source>
        <dbReference type="ARBA" id="ARBA00022490"/>
    </source>
</evidence>
<keyword evidence="8 12" id="KW-0030">Aminoacyl-tRNA synthetase</keyword>
<dbReference type="EC" id="6.1.1.15" evidence="12"/>
<dbReference type="InterPro" id="IPR036754">
    <property type="entry name" value="YbaK/aa-tRNA-synt-asso_dom_sf"/>
</dbReference>
<dbReference type="GO" id="GO:0004827">
    <property type="term" value="F:proline-tRNA ligase activity"/>
    <property type="evidence" value="ECO:0007669"/>
    <property type="project" value="UniProtKB-UniRule"/>
</dbReference>
<dbReference type="NCBIfam" id="NF006625">
    <property type="entry name" value="PRK09194.1"/>
    <property type="match status" value="1"/>
</dbReference>
<gene>
    <name evidence="12" type="primary">proS</name>
    <name evidence="14" type="ORF">BCM31_07110</name>
</gene>
<dbReference type="GO" id="GO:0002161">
    <property type="term" value="F:aminoacyl-tRNA deacylase activity"/>
    <property type="evidence" value="ECO:0007669"/>
    <property type="project" value="InterPro"/>
</dbReference>
<comment type="similarity">
    <text evidence="11 12">Belongs to the class-II aminoacyl-tRNA synthetase family. ProS type 1 subfamily.</text>
</comment>
<proteinExistence type="inferred from homology"/>
<dbReference type="GO" id="GO:0005829">
    <property type="term" value="C:cytosol"/>
    <property type="evidence" value="ECO:0007669"/>
    <property type="project" value="TreeGrafter"/>
</dbReference>
<accession>A0A2N3PJQ9</accession>
<dbReference type="InterPro" id="IPR002314">
    <property type="entry name" value="aa-tRNA-synt_IIb"/>
</dbReference>
<dbReference type="Proteomes" id="UP000233350">
    <property type="component" value="Unassembled WGS sequence"/>
</dbReference>
<dbReference type="STRING" id="556267.HWAG_01060"/>
<dbReference type="PANTHER" id="PTHR42753:SF2">
    <property type="entry name" value="PROLINE--TRNA LIGASE"/>
    <property type="match status" value="1"/>
</dbReference>
<dbReference type="Pfam" id="PF00587">
    <property type="entry name" value="tRNA-synt_2b"/>
    <property type="match status" value="1"/>
</dbReference>
<dbReference type="CDD" id="cd00861">
    <property type="entry name" value="ProRS_anticodon_short"/>
    <property type="match status" value="1"/>
</dbReference>
<keyword evidence="5 12" id="KW-0547">Nucleotide-binding</keyword>
<dbReference type="RefSeq" id="WP_006802756.1">
    <property type="nucleotide sequence ID" value="NZ_CABKOI010000020.1"/>
</dbReference>
<dbReference type="FunFam" id="3.30.930.10:FF:000065">
    <property type="entry name" value="Proline--tRNA ligase"/>
    <property type="match status" value="1"/>
</dbReference>
<dbReference type="InterPro" id="IPR004500">
    <property type="entry name" value="Pro-tRNA-synth_IIa_bac-type"/>
</dbReference>
<dbReference type="GeneID" id="97290315"/>
<evidence type="ECO:0000256" key="9">
    <source>
        <dbReference type="ARBA" id="ARBA00047671"/>
    </source>
</evidence>
<dbReference type="Gene3D" id="3.40.50.800">
    <property type="entry name" value="Anticodon-binding domain"/>
    <property type="match status" value="1"/>
</dbReference>
<dbReference type="InterPro" id="IPR006195">
    <property type="entry name" value="aa-tRNA-synth_II"/>
</dbReference>
<dbReference type="CDD" id="cd04334">
    <property type="entry name" value="ProRS-INS"/>
    <property type="match status" value="1"/>
</dbReference>
<evidence type="ECO:0000313" key="15">
    <source>
        <dbReference type="Proteomes" id="UP000233350"/>
    </source>
</evidence>
<dbReference type="AlphaFoldDB" id="A0A2N3PJQ9"/>
<evidence type="ECO:0000313" key="14">
    <source>
        <dbReference type="EMBL" id="PKT81426.1"/>
    </source>
</evidence>
<evidence type="ECO:0000256" key="4">
    <source>
        <dbReference type="ARBA" id="ARBA00022598"/>
    </source>
</evidence>
<dbReference type="EMBL" id="MBPK01000022">
    <property type="protein sequence ID" value="PKT81426.1"/>
    <property type="molecule type" value="Genomic_DNA"/>
</dbReference>
<evidence type="ECO:0000256" key="11">
    <source>
        <dbReference type="ARBA" id="ARBA00060755"/>
    </source>
</evidence>
<dbReference type="PANTHER" id="PTHR42753">
    <property type="entry name" value="MITOCHONDRIAL RIBOSOME PROTEIN L39/PROLYL-TRNA LIGASE FAMILY MEMBER"/>
    <property type="match status" value="1"/>
</dbReference>
<dbReference type="InterPro" id="IPR044140">
    <property type="entry name" value="ProRS_anticodon_short"/>
</dbReference>
<keyword evidence="6 12" id="KW-0067">ATP-binding</keyword>
<comment type="subcellular location">
    <subcellularLocation>
        <location evidence="1 12">Cytoplasm</location>
    </subcellularLocation>
</comment>